<protein>
    <submittedName>
        <fullName evidence="7">RNA polymerase sigma-70 factor (ECF subfamily)</fullName>
    </submittedName>
</protein>
<accession>A0A839QIP3</accession>
<dbReference type="InterPro" id="IPR036388">
    <property type="entry name" value="WH-like_DNA-bd_sf"/>
</dbReference>
<comment type="similarity">
    <text evidence="1">Belongs to the sigma-70 factor family. ECF subfamily.</text>
</comment>
<dbReference type="NCBIfam" id="TIGR02937">
    <property type="entry name" value="sigma70-ECF"/>
    <property type="match status" value="1"/>
</dbReference>
<dbReference type="Gene3D" id="1.10.1740.10">
    <property type="match status" value="1"/>
</dbReference>
<dbReference type="PANTHER" id="PTHR43133:SF25">
    <property type="entry name" value="RNA POLYMERASE SIGMA FACTOR RFAY-RELATED"/>
    <property type="match status" value="1"/>
</dbReference>
<proteinExistence type="inferred from homology"/>
<keyword evidence="2" id="KW-0805">Transcription regulation</keyword>
<keyword evidence="3" id="KW-0731">Sigma factor</keyword>
<evidence type="ECO:0000256" key="2">
    <source>
        <dbReference type="ARBA" id="ARBA00023015"/>
    </source>
</evidence>
<dbReference type="GO" id="GO:0006352">
    <property type="term" value="P:DNA-templated transcription initiation"/>
    <property type="evidence" value="ECO:0007669"/>
    <property type="project" value="InterPro"/>
</dbReference>
<dbReference type="InterPro" id="IPR014284">
    <property type="entry name" value="RNA_pol_sigma-70_dom"/>
</dbReference>
<gene>
    <name evidence="7" type="ORF">E9229_002469</name>
</gene>
<keyword evidence="4" id="KW-0804">Transcription</keyword>
<evidence type="ECO:0000256" key="4">
    <source>
        <dbReference type="ARBA" id="ARBA00023163"/>
    </source>
</evidence>
<evidence type="ECO:0000256" key="1">
    <source>
        <dbReference type="ARBA" id="ARBA00010641"/>
    </source>
</evidence>
<dbReference type="SUPFAM" id="SSF88659">
    <property type="entry name" value="Sigma3 and sigma4 domains of RNA polymerase sigma factors"/>
    <property type="match status" value="1"/>
</dbReference>
<dbReference type="AlphaFoldDB" id="A0A839QIP3"/>
<evidence type="ECO:0000259" key="5">
    <source>
        <dbReference type="Pfam" id="PF04542"/>
    </source>
</evidence>
<reference evidence="7 8" key="1">
    <citation type="submission" date="2020-08" db="EMBL/GenBank/DDBJ databases">
        <title>Sequencing the genomes of 1000 actinobacteria strains.</title>
        <authorList>
            <person name="Klenk H.-P."/>
        </authorList>
    </citation>
    <scope>NUCLEOTIDE SEQUENCE [LARGE SCALE GENOMIC DNA]</scope>
    <source>
        <strain evidence="7 8">DSM 22826</strain>
    </source>
</reference>
<dbReference type="SUPFAM" id="SSF88946">
    <property type="entry name" value="Sigma2 domain of RNA polymerase sigma factors"/>
    <property type="match status" value="1"/>
</dbReference>
<feature type="domain" description="RNA polymerase sigma-70 region 2" evidence="5">
    <location>
        <begin position="19"/>
        <end position="83"/>
    </location>
</feature>
<dbReference type="RefSeq" id="WP_221184446.1">
    <property type="nucleotide sequence ID" value="NZ_JACHVS010000001.1"/>
</dbReference>
<dbReference type="InterPro" id="IPR013249">
    <property type="entry name" value="RNA_pol_sigma70_r4_t2"/>
</dbReference>
<dbReference type="Proteomes" id="UP000523000">
    <property type="component" value="Unassembled WGS sequence"/>
</dbReference>
<dbReference type="PANTHER" id="PTHR43133">
    <property type="entry name" value="RNA POLYMERASE ECF-TYPE SIGMA FACTO"/>
    <property type="match status" value="1"/>
</dbReference>
<name>A0A839QIP3_9MICC</name>
<dbReference type="Gene3D" id="1.10.10.10">
    <property type="entry name" value="Winged helix-like DNA-binding domain superfamily/Winged helix DNA-binding domain"/>
    <property type="match status" value="1"/>
</dbReference>
<dbReference type="InterPro" id="IPR013324">
    <property type="entry name" value="RNA_pol_sigma_r3/r4-like"/>
</dbReference>
<organism evidence="7 8">
    <name type="scientific">Paeniglutamicibacter cryotolerans</name>
    <dbReference type="NCBI Taxonomy" id="670079"/>
    <lineage>
        <taxon>Bacteria</taxon>
        <taxon>Bacillati</taxon>
        <taxon>Actinomycetota</taxon>
        <taxon>Actinomycetes</taxon>
        <taxon>Micrococcales</taxon>
        <taxon>Micrococcaceae</taxon>
        <taxon>Paeniglutamicibacter</taxon>
    </lineage>
</organism>
<keyword evidence="8" id="KW-1185">Reference proteome</keyword>
<dbReference type="InterPro" id="IPR013325">
    <property type="entry name" value="RNA_pol_sigma_r2"/>
</dbReference>
<dbReference type="InterPro" id="IPR039425">
    <property type="entry name" value="RNA_pol_sigma-70-like"/>
</dbReference>
<feature type="domain" description="RNA polymerase sigma factor 70 region 4 type 2" evidence="6">
    <location>
        <begin position="109"/>
        <end position="159"/>
    </location>
</feature>
<sequence>MKGDMVEEARTASAVEQLHRLHAGRVYGYAYRRVRDIELARQVTNDVFRIAWQRELEPGPEALPWLLVTARNLVANEVRALGREAKLRLKLAAEHMAAGRASDADASAAVHEVLGSMRPKDREVLMLAYWDDMDMAQMAALLECSVESAKSRLFRARKAFGRLAPTTLLKGGSK</sequence>
<dbReference type="GO" id="GO:0003677">
    <property type="term" value="F:DNA binding"/>
    <property type="evidence" value="ECO:0007669"/>
    <property type="project" value="InterPro"/>
</dbReference>
<dbReference type="GO" id="GO:0016987">
    <property type="term" value="F:sigma factor activity"/>
    <property type="evidence" value="ECO:0007669"/>
    <property type="project" value="UniProtKB-KW"/>
</dbReference>
<evidence type="ECO:0000259" key="6">
    <source>
        <dbReference type="Pfam" id="PF08281"/>
    </source>
</evidence>
<evidence type="ECO:0000256" key="3">
    <source>
        <dbReference type="ARBA" id="ARBA00023082"/>
    </source>
</evidence>
<comment type="caution">
    <text evidence="7">The sequence shown here is derived from an EMBL/GenBank/DDBJ whole genome shotgun (WGS) entry which is preliminary data.</text>
</comment>
<dbReference type="EMBL" id="JACHVS010000001">
    <property type="protein sequence ID" value="MBB2996278.1"/>
    <property type="molecule type" value="Genomic_DNA"/>
</dbReference>
<dbReference type="InterPro" id="IPR007627">
    <property type="entry name" value="RNA_pol_sigma70_r2"/>
</dbReference>
<dbReference type="Pfam" id="PF04542">
    <property type="entry name" value="Sigma70_r2"/>
    <property type="match status" value="1"/>
</dbReference>
<dbReference type="Pfam" id="PF08281">
    <property type="entry name" value="Sigma70_r4_2"/>
    <property type="match status" value="1"/>
</dbReference>
<evidence type="ECO:0000313" key="7">
    <source>
        <dbReference type="EMBL" id="MBB2996278.1"/>
    </source>
</evidence>
<evidence type="ECO:0000313" key="8">
    <source>
        <dbReference type="Proteomes" id="UP000523000"/>
    </source>
</evidence>